<dbReference type="Gene3D" id="3.30.70.1450">
    <property type="entry name" value="Regulator of K+ conductance, C-terminal domain"/>
    <property type="match status" value="2"/>
</dbReference>
<evidence type="ECO:0000256" key="4">
    <source>
        <dbReference type="ARBA" id="ARBA00022737"/>
    </source>
</evidence>
<dbReference type="RefSeq" id="WP_031930504.1">
    <property type="nucleotide sequence ID" value="NZ_CP025823.1"/>
</dbReference>
<proteinExistence type="predicted"/>
<name>A0A3R5R050_9BACT</name>
<organism evidence="7 8">
    <name type="scientific">Akkermansia muciniphila</name>
    <dbReference type="NCBI Taxonomy" id="239935"/>
    <lineage>
        <taxon>Bacteria</taxon>
        <taxon>Pseudomonadati</taxon>
        <taxon>Verrucomicrobiota</taxon>
        <taxon>Verrucomicrobiia</taxon>
        <taxon>Verrucomicrobiales</taxon>
        <taxon>Akkermansiaceae</taxon>
        <taxon>Akkermansia</taxon>
    </lineage>
</organism>
<accession>A0A3R5R050</accession>
<evidence type="ECO:0000256" key="3">
    <source>
        <dbReference type="ARBA" id="ARBA00022692"/>
    </source>
</evidence>
<evidence type="ECO:0000256" key="5">
    <source>
        <dbReference type="ARBA" id="ARBA00022989"/>
    </source>
</evidence>
<protein>
    <submittedName>
        <fullName evidence="7">SLC13 family permease</fullName>
    </submittedName>
</protein>
<dbReference type="EMBL" id="PJLB01000008">
    <property type="protein sequence ID" value="PND02210.1"/>
    <property type="molecule type" value="Genomic_DNA"/>
</dbReference>
<keyword evidence="5" id="KW-1133">Transmembrane helix</keyword>
<keyword evidence="6" id="KW-0472">Membrane</keyword>
<sequence>MLTTLLILGVSAVLFVQGRIRSDLVALCSLLCLIMFGILSPEQALSGFSNSIVVMMVGLFVVGGAIFRTGLAKMMGGRIMKLAGRSELRLLVLTMLVTAGIGAFVSNTGTVALMLPILVSLAADGGIQTSRLLMPMAFASSMGGMLTLIGTPPNLVVNNQLQEAGMEGLGFFAFTPIGLVCIVTGILVLIPLSRRFLGRHDDRAEHEAKGKSLSQLIDEYQIINNLYRLRVLEDSPLTEHPLHDLQIPDLYRVNIVEVRRRHSGRHSFLQTVSQTMAGSDTRVARGDVIYVMGEFEDVARFAREYGAEMINRKTSEDTDSLLKSKLKFDEIGIAEMLLMRNSDLINMPVKSSGLRAKYGVNILAIQRDNHYIFHNLKDVKLQYGDTLLIQGTWTDIARLSEKTFEWVVVGQPLAEASKVTLTHKAPLAAGIMLLMIAAMVFNWVPAVAAVLIAAVLMVLCGCLRNVEEAYRTINWESIVLIAAMLPMSVALEKTGASEAISHGLVAGLGGFGPFALMAGVYFTASLLTMFISNTATAVLLAPIALQSAASMGISPYPLLLAVSVGTSMCFASPFSTPPNALVMPAGKYTFMDYVKVGVPLQVIMGLVMVVVIPLFFPFGKA</sequence>
<evidence type="ECO:0000256" key="1">
    <source>
        <dbReference type="ARBA" id="ARBA00004141"/>
    </source>
</evidence>
<dbReference type="InterPro" id="IPR036721">
    <property type="entry name" value="RCK_C_sf"/>
</dbReference>
<dbReference type="Proteomes" id="UP000236075">
    <property type="component" value="Unassembled WGS sequence"/>
</dbReference>
<keyword evidence="3" id="KW-0812">Transmembrane</keyword>
<dbReference type="InterPro" id="IPR051679">
    <property type="entry name" value="DASS-Related_Transporters"/>
</dbReference>
<evidence type="ECO:0000256" key="6">
    <source>
        <dbReference type="ARBA" id="ARBA00023136"/>
    </source>
</evidence>
<dbReference type="InterPro" id="IPR006037">
    <property type="entry name" value="RCK_C"/>
</dbReference>
<reference evidence="7 8" key="1">
    <citation type="journal article" date="2017" name="BMC Genomics">
        <title>Genome sequencing of 39 Akkermansia muciniphila isolates reveals its population structure, genomic and functional diverisity, and global distribution in mammalian gut microbiotas.</title>
        <authorList>
            <person name="Guo X."/>
            <person name="Li S."/>
            <person name="Zhang J."/>
            <person name="Wu F."/>
            <person name="Li X."/>
            <person name="Wu D."/>
            <person name="Zhang M."/>
            <person name="Ou Z."/>
            <person name="Jie Z."/>
            <person name="Yan Q."/>
            <person name="Li P."/>
            <person name="Yi J."/>
            <person name="Peng Y."/>
        </authorList>
    </citation>
    <scope>NUCLEOTIDE SEQUENCE [LARGE SCALE GENOMIC DNA]</scope>
    <source>
        <strain evidence="7 8">GP28</strain>
    </source>
</reference>
<dbReference type="GO" id="GO:0008324">
    <property type="term" value="F:monoatomic cation transmembrane transporter activity"/>
    <property type="evidence" value="ECO:0007669"/>
    <property type="project" value="InterPro"/>
</dbReference>
<dbReference type="AlphaFoldDB" id="A0A3R5R050"/>
<dbReference type="PANTHER" id="PTHR43652:SF1">
    <property type="entry name" value="RESPONSE REGULATOR"/>
    <property type="match status" value="1"/>
</dbReference>
<evidence type="ECO:0000256" key="2">
    <source>
        <dbReference type="ARBA" id="ARBA00022448"/>
    </source>
</evidence>
<gene>
    <name evidence="7" type="ORF">CXT95_05925</name>
</gene>
<dbReference type="PROSITE" id="PS51202">
    <property type="entry name" value="RCK_C"/>
    <property type="match status" value="2"/>
</dbReference>
<dbReference type="GO" id="GO:0006813">
    <property type="term" value="P:potassium ion transport"/>
    <property type="evidence" value="ECO:0007669"/>
    <property type="project" value="InterPro"/>
</dbReference>
<dbReference type="SUPFAM" id="SSF116726">
    <property type="entry name" value="TrkA C-terminal domain-like"/>
    <property type="match status" value="2"/>
</dbReference>
<dbReference type="Pfam" id="PF02080">
    <property type="entry name" value="TrkA_C"/>
    <property type="match status" value="2"/>
</dbReference>
<dbReference type="InterPro" id="IPR004680">
    <property type="entry name" value="Cit_transptr-like_dom"/>
</dbReference>
<dbReference type="PANTHER" id="PTHR43652">
    <property type="entry name" value="BASIC AMINO ACID ANTIPORTER YFCC-RELATED"/>
    <property type="match status" value="1"/>
</dbReference>
<dbReference type="GO" id="GO:0005886">
    <property type="term" value="C:plasma membrane"/>
    <property type="evidence" value="ECO:0007669"/>
    <property type="project" value="TreeGrafter"/>
</dbReference>
<comment type="caution">
    <text evidence="7">The sequence shown here is derived from an EMBL/GenBank/DDBJ whole genome shotgun (WGS) entry which is preliminary data.</text>
</comment>
<keyword evidence="4" id="KW-0677">Repeat</keyword>
<dbReference type="Pfam" id="PF03600">
    <property type="entry name" value="CitMHS"/>
    <property type="match status" value="1"/>
</dbReference>
<comment type="subcellular location">
    <subcellularLocation>
        <location evidence="1">Membrane</location>
        <topology evidence="1">Multi-pass membrane protein</topology>
    </subcellularLocation>
</comment>
<evidence type="ECO:0000313" key="8">
    <source>
        <dbReference type="Proteomes" id="UP000236075"/>
    </source>
</evidence>
<evidence type="ECO:0000313" key="7">
    <source>
        <dbReference type="EMBL" id="PND02210.1"/>
    </source>
</evidence>
<keyword evidence="2" id="KW-0813">Transport</keyword>
<dbReference type="CDD" id="cd01115">
    <property type="entry name" value="SLC13_permease"/>
    <property type="match status" value="1"/>
</dbReference>